<keyword evidence="1" id="KW-0812">Transmembrane</keyword>
<dbReference type="Pfam" id="PF20151">
    <property type="entry name" value="DUF6533"/>
    <property type="match status" value="1"/>
</dbReference>
<feature type="transmembrane region" description="Helical" evidence="1">
    <location>
        <begin position="95"/>
        <end position="114"/>
    </location>
</feature>
<dbReference type="InParanoid" id="A0A369K3B8"/>
<reference evidence="3" key="1">
    <citation type="submission" date="2018-04" db="EMBL/GenBank/DDBJ databases">
        <title>Whole genome sequencing of Hypsizygus marmoreus.</title>
        <authorList>
            <person name="Choi I.-G."/>
            <person name="Min B."/>
            <person name="Kim J.-G."/>
            <person name="Kim S."/>
            <person name="Oh Y.-L."/>
            <person name="Kong W.-S."/>
            <person name="Park H."/>
            <person name="Jeong J."/>
            <person name="Song E.-S."/>
        </authorList>
    </citation>
    <scope>NUCLEOTIDE SEQUENCE [LARGE SCALE GENOMIC DNA]</scope>
    <source>
        <strain evidence="3">51987-8</strain>
    </source>
</reference>
<dbReference type="InterPro" id="IPR045340">
    <property type="entry name" value="DUF6533"/>
</dbReference>
<dbReference type="OrthoDB" id="3267855at2759"/>
<dbReference type="Proteomes" id="UP000076154">
    <property type="component" value="Unassembled WGS sequence"/>
</dbReference>
<evidence type="ECO:0000259" key="2">
    <source>
        <dbReference type="Pfam" id="PF20151"/>
    </source>
</evidence>
<evidence type="ECO:0000313" key="3">
    <source>
        <dbReference type="EMBL" id="RDB27125.1"/>
    </source>
</evidence>
<feature type="domain" description="DUF6533" evidence="2">
    <location>
        <begin position="13"/>
        <end position="55"/>
    </location>
</feature>
<accession>A0A369K3B8</accession>
<evidence type="ECO:0000256" key="1">
    <source>
        <dbReference type="SAM" id="Phobius"/>
    </source>
</evidence>
<feature type="transmembrane region" description="Helical" evidence="1">
    <location>
        <begin position="254"/>
        <end position="272"/>
    </location>
</feature>
<name>A0A369K3B8_HYPMA</name>
<feature type="transmembrane region" description="Helical" evidence="1">
    <location>
        <begin position="175"/>
        <end position="197"/>
    </location>
</feature>
<organism evidence="3 4">
    <name type="scientific">Hypsizygus marmoreus</name>
    <name type="common">White beech mushroom</name>
    <name type="synonym">Agaricus marmoreus</name>
    <dbReference type="NCBI Taxonomy" id="39966"/>
    <lineage>
        <taxon>Eukaryota</taxon>
        <taxon>Fungi</taxon>
        <taxon>Dikarya</taxon>
        <taxon>Basidiomycota</taxon>
        <taxon>Agaricomycotina</taxon>
        <taxon>Agaricomycetes</taxon>
        <taxon>Agaricomycetidae</taxon>
        <taxon>Agaricales</taxon>
        <taxon>Tricholomatineae</taxon>
        <taxon>Lyophyllaceae</taxon>
        <taxon>Hypsizygus</taxon>
    </lineage>
</organism>
<feature type="transmembrane region" description="Helical" evidence="1">
    <location>
        <begin position="217"/>
        <end position="242"/>
    </location>
</feature>
<feature type="transmembrane region" description="Helical" evidence="1">
    <location>
        <begin position="47"/>
        <end position="64"/>
    </location>
</feature>
<sequence length="349" mass="39195">MTDLGSTHFIQFCIQYASIALLYYDYTLTFSMEVEYVWKARFRLSTILYILCRYALVANVIYLLNIGQKIGIKCIFSSTLMQPINVPPCSCDGGYMISGALSVLGRAAIVVVWTMRTYAVWNRNRLVLAVLSIIGAACIILSIIHVPAIRCEKNSSVPMYLLVHQLNRNSCETNLVPLLLAILMCIFEFFSTALATFRSLQALGANGFYIRCRRNAFVFLVLEQGILYFSTTSLFTIASVVLNITVPGGFMQRLLNGLTLPLSGLLAARFLLHLRKWEDKQSRHHSCVESSTNLQLTTVIETVLSYVDIDDFGEDPLRRAERCMNAAPGVVVEEWKKYGGWCDNEGLDS</sequence>
<keyword evidence="4" id="KW-1185">Reference proteome</keyword>
<gene>
    <name evidence="3" type="ORF">Hypma_004606</name>
</gene>
<feature type="transmembrane region" description="Helical" evidence="1">
    <location>
        <begin position="126"/>
        <end position="149"/>
    </location>
</feature>
<protein>
    <recommendedName>
        <fullName evidence="2">DUF6533 domain-containing protein</fullName>
    </recommendedName>
</protein>
<dbReference type="EMBL" id="LUEZ02000018">
    <property type="protein sequence ID" value="RDB27125.1"/>
    <property type="molecule type" value="Genomic_DNA"/>
</dbReference>
<keyword evidence="1" id="KW-0472">Membrane</keyword>
<comment type="caution">
    <text evidence="3">The sequence shown here is derived from an EMBL/GenBank/DDBJ whole genome shotgun (WGS) entry which is preliminary data.</text>
</comment>
<evidence type="ECO:0000313" key="4">
    <source>
        <dbReference type="Proteomes" id="UP000076154"/>
    </source>
</evidence>
<dbReference type="AlphaFoldDB" id="A0A369K3B8"/>
<proteinExistence type="predicted"/>
<keyword evidence="1" id="KW-1133">Transmembrane helix</keyword>
<feature type="transmembrane region" description="Helical" evidence="1">
    <location>
        <begin position="6"/>
        <end position="26"/>
    </location>
</feature>